<dbReference type="RefSeq" id="WP_345398118.1">
    <property type="nucleotide sequence ID" value="NZ_BAABLA010000028.1"/>
</dbReference>
<name>A0ABW2C0W2_9PSEU</name>
<feature type="domain" description="DDH" evidence="1">
    <location>
        <begin position="18"/>
        <end position="163"/>
    </location>
</feature>
<sequence length="332" mass="34702">MSTSLADVATLLREARDVTLLGHVNPDADAIGGALALGLALRARGADVRVSFAEPAELPESLRILDAEGLVVPPAELPESEPLLVAVDTPAVERLGVLGERVAATKRAGGSVLVIDHHPSNTEYGTHNVIDVEAEASVVLVLRILDELGHELDANIARCLYAGLLTDTSGFRRAGGDTHRMAARLVEAGVDANVVSYELMDAHPFAWLPMLANVLSGARLESDGAQGMGLVHAVVTREAASTVRFEEVESVIDVVRATSEAEVAIVLKETEPRTASQCWTVSLRAKSAIDVSAVAKACGGGGHRLAAGCTIDGTADEALDVLRKALADAPRL</sequence>
<comment type="caution">
    <text evidence="3">The sequence shown here is derived from an EMBL/GenBank/DDBJ whole genome shotgun (WGS) entry which is preliminary data.</text>
</comment>
<dbReference type="EMBL" id="JBHSXX010000001">
    <property type="protein sequence ID" value="MFC6868235.1"/>
    <property type="molecule type" value="Genomic_DNA"/>
</dbReference>
<proteinExistence type="predicted"/>
<evidence type="ECO:0000259" key="2">
    <source>
        <dbReference type="Pfam" id="PF02272"/>
    </source>
</evidence>
<dbReference type="PANTHER" id="PTHR47618">
    <property type="entry name" value="BIFUNCTIONAL OLIGORIBONUCLEASE AND PAP PHOSPHATASE NRNA"/>
    <property type="match status" value="1"/>
</dbReference>
<keyword evidence="3" id="KW-0378">Hydrolase</keyword>
<dbReference type="InterPro" id="IPR001667">
    <property type="entry name" value="DDH_dom"/>
</dbReference>
<dbReference type="Pfam" id="PF01368">
    <property type="entry name" value="DHH"/>
    <property type="match status" value="1"/>
</dbReference>
<dbReference type="Pfam" id="PF02272">
    <property type="entry name" value="DHHA1"/>
    <property type="match status" value="1"/>
</dbReference>
<reference evidence="4" key="1">
    <citation type="journal article" date="2019" name="Int. J. Syst. Evol. Microbiol.">
        <title>The Global Catalogue of Microorganisms (GCM) 10K type strain sequencing project: providing services to taxonomists for standard genome sequencing and annotation.</title>
        <authorList>
            <consortium name="The Broad Institute Genomics Platform"/>
            <consortium name="The Broad Institute Genome Sequencing Center for Infectious Disease"/>
            <person name="Wu L."/>
            <person name="Ma J."/>
        </authorList>
    </citation>
    <scope>NUCLEOTIDE SEQUENCE [LARGE SCALE GENOMIC DNA]</scope>
    <source>
        <strain evidence="4">KCTC 32255</strain>
    </source>
</reference>
<dbReference type="InterPro" id="IPR038763">
    <property type="entry name" value="DHH_sf"/>
</dbReference>
<keyword evidence="4" id="KW-1185">Reference proteome</keyword>
<gene>
    <name evidence="3" type="ORF">ACFQGD_13910</name>
</gene>
<dbReference type="SUPFAM" id="SSF64182">
    <property type="entry name" value="DHH phosphoesterases"/>
    <property type="match status" value="1"/>
</dbReference>
<dbReference type="Gene3D" id="3.10.310.30">
    <property type="match status" value="1"/>
</dbReference>
<evidence type="ECO:0000313" key="4">
    <source>
        <dbReference type="Proteomes" id="UP001596337"/>
    </source>
</evidence>
<dbReference type="GO" id="GO:0008441">
    <property type="term" value="F:3'(2'),5'-bisphosphate nucleotidase activity"/>
    <property type="evidence" value="ECO:0007669"/>
    <property type="project" value="UniProtKB-EC"/>
</dbReference>
<accession>A0ABW2C0W2</accession>
<dbReference type="InterPro" id="IPR003156">
    <property type="entry name" value="DHHA1_dom"/>
</dbReference>
<evidence type="ECO:0000313" key="3">
    <source>
        <dbReference type="EMBL" id="MFC6868235.1"/>
    </source>
</evidence>
<dbReference type="PANTHER" id="PTHR47618:SF1">
    <property type="entry name" value="BIFUNCTIONAL OLIGORIBONUCLEASE AND PAP PHOSPHATASE NRNA"/>
    <property type="match status" value="1"/>
</dbReference>
<dbReference type="InterPro" id="IPR051319">
    <property type="entry name" value="Oligoribo/pAp-PDE_c-di-AMP_PDE"/>
</dbReference>
<dbReference type="EC" id="3.1.3.7" evidence="3"/>
<evidence type="ECO:0000259" key="1">
    <source>
        <dbReference type="Pfam" id="PF01368"/>
    </source>
</evidence>
<organism evidence="3 4">
    <name type="scientific">Haloechinothrix salitolerans</name>
    <dbReference type="NCBI Taxonomy" id="926830"/>
    <lineage>
        <taxon>Bacteria</taxon>
        <taxon>Bacillati</taxon>
        <taxon>Actinomycetota</taxon>
        <taxon>Actinomycetes</taxon>
        <taxon>Pseudonocardiales</taxon>
        <taxon>Pseudonocardiaceae</taxon>
        <taxon>Haloechinothrix</taxon>
    </lineage>
</organism>
<feature type="domain" description="DHHA1" evidence="2">
    <location>
        <begin position="243"/>
        <end position="326"/>
    </location>
</feature>
<protein>
    <submittedName>
        <fullName evidence="3">Bifunctional oligoribonuclease/PAP phosphatase NrnA</fullName>
        <ecNumber evidence="3">3.1.3.7</ecNumber>
    </submittedName>
</protein>
<dbReference type="Proteomes" id="UP001596337">
    <property type="component" value="Unassembled WGS sequence"/>
</dbReference>
<dbReference type="Gene3D" id="3.90.1640.10">
    <property type="entry name" value="inorganic pyrophosphatase (n-terminal core)"/>
    <property type="match status" value="1"/>
</dbReference>